<feature type="domain" description="C2H2-type" evidence="7">
    <location>
        <begin position="368"/>
        <end position="396"/>
    </location>
</feature>
<proteinExistence type="predicted"/>
<feature type="domain" description="C2H2-type" evidence="7">
    <location>
        <begin position="283"/>
        <end position="306"/>
    </location>
</feature>
<dbReference type="AlphaFoldDB" id="A0A9N9R4T1"/>
<evidence type="ECO:0000256" key="3">
    <source>
        <dbReference type="ARBA" id="ARBA00022771"/>
    </source>
</evidence>
<dbReference type="Gene3D" id="3.30.160.60">
    <property type="entry name" value="Classic Zinc Finger"/>
    <property type="match status" value="5"/>
</dbReference>
<dbReference type="GO" id="GO:0008270">
    <property type="term" value="F:zinc ion binding"/>
    <property type="evidence" value="ECO:0007669"/>
    <property type="project" value="UniProtKB-KW"/>
</dbReference>
<keyword evidence="4" id="KW-0862">Zinc</keyword>
<evidence type="ECO:0000259" key="7">
    <source>
        <dbReference type="PROSITE" id="PS50157"/>
    </source>
</evidence>
<sequence>MVKRKAPDETTKAKKEMLIKMKKMREKLVKIQRRDPAPTATSLATSTKWMSAKMKAFHNIITLVENSYVCPFATSFSNFFCIYCKEMFTDPDKLRQHTLSHDPKLYQDTVAYKKDLQIDIARIDCRLCPEAIDNLDIFYKHVVSSHDKKLYPNIKNEFLKFHLNSGPLSCLECEGKYTNFHALKRHMAEHFGTCICDICGGHFFEEHKLIVHQKSHQDKSNILYPCKECGKLFKSKHGMYYHVSRAHNAEPTFHCYKCDEILFSQTLRYRHMIEVHGELARKFPCDNCDKVYDTKKSLREHNRKNHLKVLKHECNVCERKFYLPSALKDHMASHTGERNFRCEYCGKSYPRLRALRVHMQSHETEKRYKCTLCSASYTQSNNLKNHMKTKHQGSDYLDDLQ</sequence>
<keyword evidence="1" id="KW-0479">Metal-binding</keyword>
<evidence type="ECO:0000313" key="8">
    <source>
        <dbReference type="EMBL" id="CAG9789625.1"/>
    </source>
</evidence>
<evidence type="ECO:0000256" key="1">
    <source>
        <dbReference type="ARBA" id="ARBA00022723"/>
    </source>
</evidence>
<dbReference type="PANTHER" id="PTHR24393:SF39">
    <property type="entry name" value="MYC-ASSOCIATED ZINC FINGER PROTEIN"/>
    <property type="match status" value="1"/>
</dbReference>
<dbReference type="InterPro" id="IPR013087">
    <property type="entry name" value="Znf_C2H2_type"/>
</dbReference>
<organism evidence="8 9">
    <name type="scientific">Diatraea saccharalis</name>
    <name type="common">sugarcane borer</name>
    <dbReference type="NCBI Taxonomy" id="40085"/>
    <lineage>
        <taxon>Eukaryota</taxon>
        <taxon>Metazoa</taxon>
        <taxon>Ecdysozoa</taxon>
        <taxon>Arthropoda</taxon>
        <taxon>Hexapoda</taxon>
        <taxon>Insecta</taxon>
        <taxon>Pterygota</taxon>
        <taxon>Neoptera</taxon>
        <taxon>Endopterygota</taxon>
        <taxon>Lepidoptera</taxon>
        <taxon>Glossata</taxon>
        <taxon>Ditrysia</taxon>
        <taxon>Pyraloidea</taxon>
        <taxon>Crambidae</taxon>
        <taxon>Crambinae</taxon>
        <taxon>Diatraea</taxon>
    </lineage>
</organism>
<dbReference type="EMBL" id="OU893351">
    <property type="protein sequence ID" value="CAG9789625.1"/>
    <property type="molecule type" value="Genomic_DNA"/>
</dbReference>
<dbReference type="Proteomes" id="UP001153714">
    <property type="component" value="Chromosome 20"/>
</dbReference>
<evidence type="ECO:0000256" key="4">
    <source>
        <dbReference type="ARBA" id="ARBA00022833"/>
    </source>
</evidence>
<keyword evidence="3 6" id="KW-0863">Zinc-finger</keyword>
<keyword evidence="5" id="KW-0539">Nucleus</keyword>
<dbReference type="OrthoDB" id="8117402at2759"/>
<dbReference type="GO" id="GO:0005634">
    <property type="term" value="C:nucleus"/>
    <property type="evidence" value="ECO:0007669"/>
    <property type="project" value="TreeGrafter"/>
</dbReference>
<reference evidence="8" key="2">
    <citation type="submission" date="2022-10" db="EMBL/GenBank/DDBJ databases">
        <authorList>
            <consortium name="ENA_rothamsted_submissions"/>
            <consortium name="culmorum"/>
            <person name="King R."/>
        </authorList>
    </citation>
    <scope>NUCLEOTIDE SEQUENCE</scope>
</reference>
<evidence type="ECO:0000256" key="6">
    <source>
        <dbReference type="PROSITE-ProRule" id="PRU00042"/>
    </source>
</evidence>
<dbReference type="FunFam" id="3.30.160.60:FF:000100">
    <property type="entry name" value="Zinc finger 45-like"/>
    <property type="match status" value="1"/>
</dbReference>
<gene>
    <name evidence="8" type="ORF">DIATSA_LOCUS7344</name>
</gene>
<dbReference type="PROSITE" id="PS00028">
    <property type="entry name" value="ZINC_FINGER_C2H2_1"/>
    <property type="match status" value="6"/>
</dbReference>
<feature type="domain" description="C2H2-type" evidence="7">
    <location>
        <begin position="194"/>
        <end position="221"/>
    </location>
</feature>
<dbReference type="Pfam" id="PF13912">
    <property type="entry name" value="zf-C2H2_6"/>
    <property type="match status" value="1"/>
</dbReference>
<dbReference type="Pfam" id="PF00096">
    <property type="entry name" value="zf-C2H2"/>
    <property type="match status" value="3"/>
</dbReference>
<dbReference type="PANTHER" id="PTHR24393">
    <property type="entry name" value="ZINC FINGER PROTEIN"/>
    <property type="match status" value="1"/>
</dbReference>
<dbReference type="GO" id="GO:0001228">
    <property type="term" value="F:DNA-binding transcription activator activity, RNA polymerase II-specific"/>
    <property type="evidence" value="ECO:0007669"/>
    <property type="project" value="TreeGrafter"/>
</dbReference>
<feature type="domain" description="C2H2-type" evidence="7">
    <location>
        <begin position="340"/>
        <end position="367"/>
    </location>
</feature>
<reference evidence="8" key="1">
    <citation type="submission" date="2021-12" db="EMBL/GenBank/DDBJ databases">
        <authorList>
            <person name="King R."/>
        </authorList>
    </citation>
    <scope>NUCLEOTIDE SEQUENCE</scope>
</reference>
<accession>A0A9N9R4T1</accession>
<dbReference type="PROSITE" id="PS50157">
    <property type="entry name" value="ZINC_FINGER_C2H2_2"/>
    <property type="match status" value="6"/>
</dbReference>
<dbReference type="SUPFAM" id="SSF57667">
    <property type="entry name" value="beta-beta-alpha zinc fingers"/>
    <property type="match status" value="4"/>
</dbReference>
<name>A0A9N9R4T1_9NEOP</name>
<keyword evidence="9" id="KW-1185">Reference proteome</keyword>
<evidence type="ECO:0000256" key="2">
    <source>
        <dbReference type="ARBA" id="ARBA00022737"/>
    </source>
</evidence>
<feature type="domain" description="C2H2-type" evidence="7">
    <location>
        <begin position="224"/>
        <end position="252"/>
    </location>
</feature>
<dbReference type="InterPro" id="IPR036236">
    <property type="entry name" value="Znf_C2H2_sf"/>
</dbReference>
<keyword evidence="2" id="KW-0677">Repeat</keyword>
<dbReference type="SMART" id="SM00355">
    <property type="entry name" value="ZnF_C2H2"/>
    <property type="match status" value="10"/>
</dbReference>
<evidence type="ECO:0000313" key="9">
    <source>
        <dbReference type="Proteomes" id="UP001153714"/>
    </source>
</evidence>
<protein>
    <recommendedName>
        <fullName evidence="7">C2H2-type domain-containing protein</fullName>
    </recommendedName>
</protein>
<evidence type="ECO:0000256" key="5">
    <source>
        <dbReference type="ARBA" id="ARBA00023242"/>
    </source>
</evidence>
<dbReference type="GO" id="GO:0000978">
    <property type="term" value="F:RNA polymerase II cis-regulatory region sequence-specific DNA binding"/>
    <property type="evidence" value="ECO:0007669"/>
    <property type="project" value="TreeGrafter"/>
</dbReference>
<feature type="domain" description="C2H2-type" evidence="7">
    <location>
        <begin position="312"/>
        <end position="339"/>
    </location>
</feature>
<dbReference type="FunFam" id="3.30.160.60:FF:000086">
    <property type="entry name" value="transcription factor E4F1 isoform X1"/>
    <property type="match status" value="1"/>
</dbReference>